<evidence type="ECO:0000313" key="3">
    <source>
        <dbReference type="EMBL" id="RZT83295.1"/>
    </source>
</evidence>
<organism evidence="3 4">
    <name type="scientific">Pseudonocardia sediminis</name>
    <dbReference type="NCBI Taxonomy" id="1397368"/>
    <lineage>
        <taxon>Bacteria</taxon>
        <taxon>Bacillati</taxon>
        <taxon>Actinomycetota</taxon>
        <taxon>Actinomycetes</taxon>
        <taxon>Pseudonocardiales</taxon>
        <taxon>Pseudonocardiaceae</taxon>
        <taxon>Pseudonocardia</taxon>
    </lineage>
</organism>
<comment type="caution">
    <text evidence="3">The sequence shown here is derived from an EMBL/GenBank/DDBJ whole genome shotgun (WGS) entry which is preliminary data.</text>
</comment>
<dbReference type="Proteomes" id="UP000291591">
    <property type="component" value="Unassembled WGS sequence"/>
</dbReference>
<evidence type="ECO:0000313" key="4">
    <source>
        <dbReference type="Proteomes" id="UP000291591"/>
    </source>
</evidence>
<dbReference type="RefSeq" id="WP_130288072.1">
    <property type="nucleotide sequence ID" value="NZ_SHKL01000001.1"/>
</dbReference>
<dbReference type="SUPFAM" id="SSF53335">
    <property type="entry name" value="S-adenosyl-L-methionine-dependent methyltransferases"/>
    <property type="match status" value="1"/>
</dbReference>
<sequence>MDEGPRGWGVPLYEQVLSGLEPGAPLLDVGCGAGTFTAFAAARGWTVSGADTDRSALAVAERELPGVDLRLTDAHDLPWPDDAFGQVTLVQVLAHVTNPIVALREAARVCEPGGRVRATVWGRPEECDVGEFGRALAPFLPGAPAPAEGRRPSGLGGSSSPGCASTPARPGRSGGGPPPLTEPDRLRKVAGLAGLAVRDLHEVVCTFDYADADELVGPVLDSALGRRAVMRSTGGPRAVKRALLTGLERFRDGDGYRLHNTFRVLDAAPAGD</sequence>
<keyword evidence="4" id="KW-1185">Reference proteome</keyword>
<protein>
    <submittedName>
        <fullName evidence="3">Methyltransferase family protein</fullName>
    </submittedName>
</protein>
<gene>
    <name evidence="3" type="ORF">EV383_0095</name>
</gene>
<feature type="domain" description="Methyltransferase type 11" evidence="2">
    <location>
        <begin position="27"/>
        <end position="116"/>
    </location>
</feature>
<dbReference type="PANTHER" id="PTHR42912">
    <property type="entry name" value="METHYLTRANSFERASE"/>
    <property type="match status" value="1"/>
</dbReference>
<evidence type="ECO:0000259" key="2">
    <source>
        <dbReference type="Pfam" id="PF08241"/>
    </source>
</evidence>
<dbReference type="Pfam" id="PF08241">
    <property type="entry name" value="Methyltransf_11"/>
    <property type="match status" value="1"/>
</dbReference>
<dbReference type="Gene3D" id="3.40.50.150">
    <property type="entry name" value="Vaccinia Virus protein VP39"/>
    <property type="match status" value="1"/>
</dbReference>
<dbReference type="AlphaFoldDB" id="A0A4Q7UNZ8"/>
<name>A0A4Q7UNZ8_PSEST</name>
<dbReference type="InterPro" id="IPR029063">
    <property type="entry name" value="SAM-dependent_MTases_sf"/>
</dbReference>
<dbReference type="EMBL" id="SHKL01000001">
    <property type="protein sequence ID" value="RZT83295.1"/>
    <property type="molecule type" value="Genomic_DNA"/>
</dbReference>
<dbReference type="GO" id="GO:0032259">
    <property type="term" value="P:methylation"/>
    <property type="evidence" value="ECO:0007669"/>
    <property type="project" value="UniProtKB-KW"/>
</dbReference>
<evidence type="ECO:0000256" key="1">
    <source>
        <dbReference type="SAM" id="MobiDB-lite"/>
    </source>
</evidence>
<dbReference type="InterPro" id="IPR013216">
    <property type="entry name" value="Methyltransf_11"/>
</dbReference>
<accession>A0A4Q7UNZ8</accession>
<keyword evidence="3" id="KW-0489">Methyltransferase</keyword>
<reference evidence="3 4" key="1">
    <citation type="submission" date="2019-02" db="EMBL/GenBank/DDBJ databases">
        <title>Sequencing the genomes of 1000 actinobacteria strains.</title>
        <authorList>
            <person name="Klenk H.-P."/>
        </authorList>
    </citation>
    <scope>NUCLEOTIDE SEQUENCE [LARGE SCALE GENOMIC DNA]</scope>
    <source>
        <strain evidence="3 4">DSM 45779</strain>
    </source>
</reference>
<feature type="region of interest" description="Disordered" evidence="1">
    <location>
        <begin position="143"/>
        <end position="184"/>
    </location>
</feature>
<dbReference type="GO" id="GO:0008757">
    <property type="term" value="F:S-adenosylmethionine-dependent methyltransferase activity"/>
    <property type="evidence" value="ECO:0007669"/>
    <property type="project" value="InterPro"/>
</dbReference>
<proteinExistence type="predicted"/>
<dbReference type="OrthoDB" id="9805171at2"/>
<dbReference type="InterPro" id="IPR050508">
    <property type="entry name" value="Methyltransf_Superfamily"/>
</dbReference>
<keyword evidence="3" id="KW-0808">Transferase</keyword>